<comment type="caution">
    <text evidence="2">The sequence shown here is derived from an EMBL/GenBank/DDBJ whole genome shotgun (WGS) entry which is preliminary data.</text>
</comment>
<proteinExistence type="predicted"/>
<accession>A0A0F8YBY0</accession>
<evidence type="ECO:0000313" key="2">
    <source>
        <dbReference type="EMBL" id="KKK51644.1"/>
    </source>
</evidence>
<feature type="transmembrane region" description="Helical" evidence="1">
    <location>
        <begin position="43"/>
        <end position="62"/>
    </location>
</feature>
<gene>
    <name evidence="2" type="ORF">LCGC14_3112880</name>
</gene>
<name>A0A0F8YBY0_9ZZZZ</name>
<protein>
    <recommendedName>
        <fullName evidence="3">TIGR00159 family protein</fullName>
    </recommendedName>
</protein>
<keyword evidence="1" id="KW-1133">Transmembrane helix</keyword>
<evidence type="ECO:0000256" key="1">
    <source>
        <dbReference type="SAM" id="Phobius"/>
    </source>
</evidence>
<organism evidence="2">
    <name type="scientific">marine sediment metagenome</name>
    <dbReference type="NCBI Taxonomy" id="412755"/>
    <lineage>
        <taxon>unclassified sequences</taxon>
        <taxon>metagenomes</taxon>
        <taxon>ecological metagenomes</taxon>
    </lineage>
</organism>
<reference evidence="2" key="1">
    <citation type="journal article" date="2015" name="Nature">
        <title>Complex archaea that bridge the gap between prokaryotes and eukaryotes.</title>
        <authorList>
            <person name="Spang A."/>
            <person name="Saw J.H."/>
            <person name="Jorgensen S.L."/>
            <person name="Zaremba-Niedzwiedzka K."/>
            <person name="Martijn J."/>
            <person name="Lind A.E."/>
            <person name="van Eijk R."/>
            <person name="Schleper C."/>
            <person name="Guy L."/>
            <person name="Ettema T.J."/>
        </authorList>
    </citation>
    <scope>NUCLEOTIDE SEQUENCE</scope>
</reference>
<sequence length="67" mass="7133">MGLWDTIGDALGRFEAASLIDVFTISILIYLSLLLLKGTTAIALLRGIVMVLVGAVVVLDQATQTTR</sequence>
<feature type="transmembrane region" description="Helical" evidence="1">
    <location>
        <begin position="16"/>
        <end position="36"/>
    </location>
</feature>
<evidence type="ECO:0008006" key="3">
    <source>
        <dbReference type="Google" id="ProtNLM"/>
    </source>
</evidence>
<dbReference type="EMBL" id="LAZR01067407">
    <property type="protein sequence ID" value="KKK51644.1"/>
    <property type="molecule type" value="Genomic_DNA"/>
</dbReference>
<keyword evidence="1" id="KW-0812">Transmembrane</keyword>
<keyword evidence="1" id="KW-0472">Membrane</keyword>
<dbReference type="AlphaFoldDB" id="A0A0F8YBY0"/>